<feature type="domain" description="NAD-dependent epimerase/dehydratase" evidence="4">
    <location>
        <begin position="9"/>
        <end position="245"/>
    </location>
</feature>
<dbReference type="InterPro" id="IPR050425">
    <property type="entry name" value="NAD(P)_dehydrat-like"/>
</dbReference>
<dbReference type="CDD" id="cd08958">
    <property type="entry name" value="FR_SDR_e"/>
    <property type="match status" value="1"/>
</dbReference>
<keyword evidence="6" id="KW-1185">Reference proteome</keyword>
<dbReference type="Proteomes" id="UP001370490">
    <property type="component" value="Unassembled WGS sequence"/>
</dbReference>
<keyword evidence="1" id="KW-0521">NADP</keyword>
<dbReference type="GO" id="GO:0016616">
    <property type="term" value="F:oxidoreductase activity, acting on the CH-OH group of donors, NAD or NADP as acceptor"/>
    <property type="evidence" value="ECO:0007669"/>
    <property type="project" value="TreeGrafter"/>
</dbReference>
<evidence type="ECO:0000256" key="1">
    <source>
        <dbReference type="ARBA" id="ARBA00022857"/>
    </source>
</evidence>
<comment type="similarity">
    <text evidence="3">Belongs to the NAD(P)-dependent epimerase/dehydratase family. Dihydroflavonol-4-reductase subfamily.</text>
</comment>
<dbReference type="FunFam" id="3.40.50.720:FF:000085">
    <property type="entry name" value="Dihydroflavonol reductase"/>
    <property type="match status" value="1"/>
</dbReference>
<evidence type="ECO:0000313" key="6">
    <source>
        <dbReference type="Proteomes" id="UP001370490"/>
    </source>
</evidence>
<reference evidence="5 6" key="1">
    <citation type="submission" date="2023-12" db="EMBL/GenBank/DDBJ databases">
        <title>A high-quality genome assembly for Dillenia turbinata (Dilleniales).</title>
        <authorList>
            <person name="Chanderbali A."/>
        </authorList>
    </citation>
    <scope>NUCLEOTIDE SEQUENCE [LARGE SCALE GENOMIC DNA]</scope>
    <source>
        <strain evidence="5">LSX21</strain>
        <tissue evidence="5">Leaf</tissue>
    </source>
</reference>
<dbReference type="InterPro" id="IPR036291">
    <property type="entry name" value="NAD(P)-bd_dom_sf"/>
</dbReference>
<dbReference type="Pfam" id="PF01370">
    <property type="entry name" value="Epimerase"/>
    <property type="match status" value="1"/>
</dbReference>
<sequence length="322" mass="35298">MNTGEGKVVAVTGASGYIASWLVKLLLDRGYTVRASVRDPCDPKKSKHLLELDGAEERLKLFKADLLDEGSFDSLVEGCDAVFHTASPAVLSVSDPQAELIDPAVKGTINVLASCARAPSIKRVIITSSLASVYVSRKPTAEVVLDESWFSDPVYCEEIKNWYALSKTLAEKAAWEFAKENRIDLVTLHPGFVIGPILQPTLNLTVAMILDIAKEVQTPIGPVYRFVDVRDIAVAHIKAFEIPSASGRYLLVGRVAHVSEALNILHQHYPTFVPLEICENTKPSGPTFMVSKDRAKSLGIDFIPLDVSLKDTIECLREKKLI</sequence>
<gene>
    <name evidence="5" type="ORF">RJ641_036743</name>
</gene>
<feature type="non-terminal residue" evidence="5">
    <location>
        <position position="322"/>
    </location>
</feature>
<dbReference type="PANTHER" id="PTHR10366">
    <property type="entry name" value="NAD DEPENDENT EPIMERASE/DEHYDRATASE"/>
    <property type="match status" value="1"/>
</dbReference>
<accession>A0AAN8VHU3</accession>
<evidence type="ECO:0000256" key="3">
    <source>
        <dbReference type="ARBA" id="ARBA00023445"/>
    </source>
</evidence>
<keyword evidence="2" id="KW-0560">Oxidoreductase</keyword>
<evidence type="ECO:0000259" key="4">
    <source>
        <dbReference type="Pfam" id="PF01370"/>
    </source>
</evidence>
<proteinExistence type="inferred from homology"/>
<comment type="caution">
    <text evidence="5">The sequence shown here is derived from an EMBL/GenBank/DDBJ whole genome shotgun (WGS) entry which is preliminary data.</text>
</comment>
<evidence type="ECO:0000256" key="2">
    <source>
        <dbReference type="ARBA" id="ARBA00023002"/>
    </source>
</evidence>
<organism evidence="5 6">
    <name type="scientific">Dillenia turbinata</name>
    <dbReference type="NCBI Taxonomy" id="194707"/>
    <lineage>
        <taxon>Eukaryota</taxon>
        <taxon>Viridiplantae</taxon>
        <taxon>Streptophyta</taxon>
        <taxon>Embryophyta</taxon>
        <taxon>Tracheophyta</taxon>
        <taxon>Spermatophyta</taxon>
        <taxon>Magnoliopsida</taxon>
        <taxon>eudicotyledons</taxon>
        <taxon>Gunneridae</taxon>
        <taxon>Pentapetalae</taxon>
        <taxon>Dilleniales</taxon>
        <taxon>Dilleniaceae</taxon>
        <taxon>Dillenia</taxon>
    </lineage>
</organism>
<protein>
    <submittedName>
        <fullName evidence="5">NAD-dependent epimerase/dehydratase</fullName>
    </submittedName>
</protein>
<evidence type="ECO:0000313" key="5">
    <source>
        <dbReference type="EMBL" id="KAK6933849.1"/>
    </source>
</evidence>
<dbReference type="AlphaFoldDB" id="A0AAN8VHU3"/>
<name>A0AAN8VHU3_9MAGN</name>
<dbReference type="PANTHER" id="PTHR10366:SF849">
    <property type="entry name" value="NAD-DEPENDENT EPIMERASE_DEHYDRATASE DOMAIN-CONTAINING PROTEIN"/>
    <property type="match status" value="1"/>
</dbReference>
<dbReference type="SUPFAM" id="SSF51735">
    <property type="entry name" value="NAD(P)-binding Rossmann-fold domains"/>
    <property type="match status" value="1"/>
</dbReference>
<dbReference type="InterPro" id="IPR001509">
    <property type="entry name" value="Epimerase_deHydtase"/>
</dbReference>
<dbReference type="EMBL" id="JBAMMX010000009">
    <property type="protein sequence ID" value="KAK6933849.1"/>
    <property type="molecule type" value="Genomic_DNA"/>
</dbReference>
<dbReference type="Gene3D" id="3.40.50.720">
    <property type="entry name" value="NAD(P)-binding Rossmann-like Domain"/>
    <property type="match status" value="1"/>
</dbReference>